<dbReference type="OrthoDB" id="68029at2759"/>
<comment type="caution">
    <text evidence="1">The sequence shown here is derived from an EMBL/GenBank/DDBJ whole genome shotgun (WGS) entry which is preliminary data.</text>
</comment>
<dbReference type="AlphaFoldDB" id="A0A8T1W8D1"/>
<dbReference type="EMBL" id="JAGDFM010000060">
    <property type="protein sequence ID" value="KAG7388464.1"/>
    <property type="molecule type" value="Genomic_DNA"/>
</dbReference>
<gene>
    <name evidence="1" type="ORF">PHYPSEUDO_012525</name>
</gene>
<name>A0A8T1W8D1_9STRA</name>
<proteinExistence type="predicted"/>
<accession>A0A8T1W8D1</accession>
<organism evidence="1 2">
    <name type="scientific">Phytophthora pseudosyringae</name>
    <dbReference type="NCBI Taxonomy" id="221518"/>
    <lineage>
        <taxon>Eukaryota</taxon>
        <taxon>Sar</taxon>
        <taxon>Stramenopiles</taxon>
        <taxon>Oomycota</taxon>
        <taxon>Peronosporomycetes</taxon>
        <taxon>Peronosporales</taxon>
        <taxon>Peronosporaceae</taxon>
        <taxon>Phytophthora</taxon>
    </lineage>
</organism>
<protein>
    <submittedName>
        <fullName evidence="1">Uncharacterized protein</fullName>
    </submittedName>
</protein>
<reference evidence="1" key="1">
    <citation type="submission" date="2021-02" db="EMBL/GenBank/DDBJ databases">
        <authorList>
            <person name="Palmer J.M."/>
        </authorList>
    </citation>
    <scope>NUCLEOTIDE SEQUENCE</scope>
    <source>
        <strain evidence="1">SCRP734</strain>
    </source>
</reference>
<evidence type="ECO:0000313" key="1">
    <source>
        <dbReference type="EMBL" id="KAG7388464.1"/>
    </source>
</evidence>
<keyword evidence="2" id="KW-1185">Reference proteome</keyword>
<sequence>MGNIASATLFARLENSHWDFTASDMLLDQMEKQACPVTTSTWLETLASYCALVLSSLAALLMGNFTGSLDQPKQIPTLVDAACQTEDECFTMLSVRGTWQSCHVVSKEVADDDSHSCTTETTELFTDAESEDYERDFSDDDSEWEDGDSAAEDVLQAICDACESCADCDCETQAEQLLRLTAIVCDEKDDSRPIFLEDYLCTCGECPQYKEITRDVAVAVKPSLRQSQSTVRLLQAFSTYNEVLGYRADMIPTAHECLRIWCGDEDKAFKSFVTLYDEVPRLCDPARSIY</sequence>
<dbReference type="Proteomes" id="UP000694044">
    <property type="component" value="Unassembled WGS sequence"/>
</dbReference>
<evidence type="ECO:0000313" key="2">
    <source>
        <dbReference type="Proteomes" id="UP000694044"/>
    </source>
</evidence>